<evidence type="ECO:0000256" key="6">
    <source>
        <dbReference type="SAM" id="Phobius"/>
    </source>
</evidence>
<feature type="transmembrane region" description="Helical" evidence="6">
    <location>
        <begin position="47"/>
        <end position="68"/>
    </location>
</feature>
<evidence type="ECO:0000256" key="3">
    <source>
        <dbReference type="ARBA" id="ARBA00022692"/>
    </source>
</evidence>
<evidence type="ECO:0000313" key="7">
    <source>
        <dbReference type="EMBL" id="MDC7676577.1"/>
    </source>
</evidence>
<reference evidence="7 8" key="1">
    <citation type="submission" date="2023-01" db="EMBL/GenBank/DDBJ databases">
        <title>Novel species of the genus Asticcacaulis isolated from rivers.</title>
        <authorList>
            <person name="Lu H."/>
        </authorList>
    </citation>
    <scope>NUCLEOTIDE SEQUENCE [LARGE SCALE GENOMIC DNA]</scope>
    <source>
        <strain evidence="7 8">LKC15W</strain>
    </source>
</reference>
<feature type="transmembrane region" description="Helical" evidence="6">
    <location>
        <begin position="172"/>
        <end position="190"/>
    </location>
</feature>
<evidence type="ECO:0000256" key="1">
    <source>
        <dbReference type="ARBA" id="ARBA00004141"/>
    </source>
</evidence>
<name>A0ABT5HK18_9CAUL</name>
<keyword evidence="4 6" id="KW-1133">Transmembrane helix</keyword>
<evidence type="ECO:0000313" key="8">
    <source>
        <dbReference type="Proteomes" id="UP001218579"/>
    </source>
</evidence>
<keyword evidence="3 6" id="KW-0812">Transmembrane</keyword>
<comment type="subcellular location">
    <subcellularLocation>
        <location evidence="1">Membrane</location>
        <topology evidence="1">Multi-pass membrane protein</topology>
    </subcellularLocation>
</comment>
<proteinExistence type="inferred from homology"/>
<protein>
    <submittedName>
        <fullName evidence="7">Type IV secretion system protein</fullName>
    </submittedName>
</protein>
<dbReference type="Pfam" id="PF04610">
    <property type="entry name" value="TrbL"/>
    <property type="match status" value="1"/>
</dbReference>
<keyword evidence="5 6" id="KW-0472">Membrane</keyword>
<dbReference type="InterPro" id="IPR007688">
    <property type="entry name" value="Conjugal_tfr_TrbL/VirB6"/>
</dbReference>
<gene>
    <name evidence="7" type="ORF">PQU98_10575</name>
</gene>
<dbReference type="RefSeq" id="WP_272744910.1">
    <property type="nucleotide sequence ID" value="NZ_JAQQKV010000002.1"/>
</dbReference>
<feature type="transmembrane region" description="Helical" evidence="6">
    <location>
        <begin position="230"/>
        <end position="254"/>
    </location>
</feature>
<feature type="transmembrane region" description="Helical" evidence="6">
    <location>
        <begin position="197"/>
        <end position="218"/>
    </location>
</feature>
<dbReference type="EMBL" id="JAQQKV010000002">
    <property type="protein sequence ID" value="MDC7676577.1"/>
    <property type="molecule type" value="Genomic_DNA"/>
</dbReference>
<keyword evidence="8" id="KW-1185">Reference proteome</keyword>
<sequence length="405" mass="42184">MTPVISACPSMPLEGSTGISGALISVDCQISQVVESSFARLFGSGGMLGSVLTALLTLYIAFLAYGLITGRTRMTLTTMSPRVLAIGLVLTFVTAWPAYQTVVYNLLTRGPDEIAAALTGSPGGATIAFSRRLDVLFVHFADAATALENSTAQTAQTTTSLMRNGKTTASDLLWGSGLILLLSTVGTLILSRLILTLLLATGPVFVIFALFSSTRGLFEGWLRTAVGFAFVPMLVVLGGSACLTLLSPVILAISNDPLKALNDIQPIVILFMGSIIYATLLLLLMWTAFNMLKGWHPLKGRTEPQTPENIQVAQTLAAGQSAALQTQGLINRLGGAAGSNTTTSVATSSRLQSVSTTLSTVQSSPGLTTTASGARRANTVQGLGQRFRTNAPSNAAAPLSKTPGS</sequence>
<evidence type="ECO:0000256" key="4">
    <source>
        <dbReference type="ARBA" id="ARBA00022989"/>
    </source>
</evidence>
<feature type="transmembrane region" description="Helical" evidence="6">
    <location>
        <begin position="80"/>
        <end position="99"/>
    </location>
</feature>
<evidence type="ECO:0000256" key="5">
    <source>
        <dbReference type="ARBA" id="ARBA00023136"/>
    </source>
</evidence>
<comment type="similarity">
    <text evidence="2">Belongs to the TrbL/VirB6 family.</text>
</comment>
<comment type="caution">
    <text evidence="7">The sequence shown here is derived from an EMBL/GenBank/DDBJ whole genome shotgun (WGS) entry which is preliminary data.</text>
</comment>
<organism evidence="7 8">
    <name type="scientific">Asticcacaulis machinosus</name>
    <dbReference type="NCBI Taxonomy" id="2984211"/>
    <lineage>
        <taxon>Bacteria</taxon>
        <taxon>Pseudomonadati</taxon>
        <taxon>Pseudomonadota</taxon>
        <taxon>Alphaproteobacteria</taxon>
        <taxon>Caulobacterales</taxon>
        <taxon>Caulobacteraceae</taxon>
        <taxon>Asticcacaulis</taxon>
    </lineage>
</organism>
<accession>A0ABT5HK18</accession>
<feature type="transmembrane region" description="Helical" evidence="6">
    <location>
        <begin position="266"/>
        <end position="289"/>
    </location>
</feature>
<evidence type="ECO:0000256" key="2">
    <source>
        <dbReference type="ARBA" id="ARBA00007802"/>
    </source>
</evidence>
<dbReference type="Proteomes" id="UP001218579">
    <property type="component" value="Unassembled WGS sequence"/>
</dbReference>